<dbReference type="RefSeq" id="WP_076696766.1">
    <property type="nucleotide sequence ID" value="NZ_CP015093.1"/>
</dbReference>
<name>A0A1P8UR54_9RHOB</name>
<dbReference type="Pfam" id="PF11316">
    <property type="entry name" value="Rhamno_transf"/>
    <property type="match status" value="1"/>
</dbReference>
<organism evidence="1 2">
    <name type="scientific">Salipiger abyssi</name>
    <dbReference type="NCBI Taxonomy" id="1250539"/>
    <lineage>
        <taxon>Bacteria</taxon>
        <taxon>Pseudomonadati</taxon>
        <taxon>Pseudomonadota</taxon>
        <taxon>Alphaproteobacteria</taxon>
        <taxon>Rhodobacterales</taxon>
        <taxon>Roseobacteraceae</taxon>
        <taxon>Salipiger</taxon>
    </lineage>
</organism>
<sequence>MQVIGFCRFSYPAEGGFQVEHDDTGSREAYLYAPARMEERFRHFEAICLPGLKAQTDPDFTFLILVGTSLPDDYRARLEALIADFPQARIVARPPGPHRAVCQEAINAARDMAQPCLQFRHDDDDAVAVDFVDTLREAALDVSALRAKHRLVGLDWNRGYVARPDAEGICGEETVTPFWGVAQAMAVKPGVKQSIMNFGHNKILRFMPTVSFTDSLMYVRGHNDHNDSRQKKHVKPVALPRLDAAGEALFRDRFAIDADRVREVFD</sequence>
<reference evidence="1 2" key="1">
    <citation type="submission" date="2016-04" db="EMBL/GenBank/DDBJ databases">
        <title>Deep-sea bacteria in the southern Pacific.</title>
        <authorList>
            <person name="Tang K."/>
        </authorList>
    </citation>
    <scope>NUCLEOTIDE SEQUENCE [LARGE SCALE GENOMIC DNA]</scope>
    <source>
        <strain evidence="1 2">JLT2014</strain>
    </source>
</reference>
<dbReference type="SUPFAM" id="SSF53448">
    <property type="entry name" value="Nucleotide-diphospho-sugar transferases"/>
    <property type="match status" value="1"/>
</dbReference>
<dbReference type="Proteomes" id="UP000187059">
    <property type="component" value="Chromosome"/>
</dbReference>
<dbReference type="EMBL" id="CP015093">
    <property type="protein sequence ID" value="APZ51883.1"/>
    <property type="molecule type" value="Genomic_DNA"/>
</dbReference>
<dbReference type="KEGG" id="paby:Ga0080574_TMP1549"/>
<keyword evidence="1" id="KW-0808">Transferase</keyword>
<dbReference type="AlphaFoldDB" id="A0A1P8UR54"/>
<dbReference type="STRING" id="1250539.Ga0080574_TMP1549"/>
<proteinExistence type="predicted"/>
<keyword evidence="2" id="KW-1185">Reference proteome</keyword>
<gene>
    <name evidence="1" type="ORF">Ga0080574_TMP1549</name>
</gene>
<dbReference type="InterPro" id="IPR021466">
    <property type="entry name" value="Put_rhamnosyl_transferase"/>
</dbReference>
<evidence type="ECO:0000313" key="2">
    <source>
        <dbReference type="Proteomes" id="UP000187059"/>
    </source>
</evidence>
<evidence type="ECO:0000313" key="1">
    <source>
        <dbReference type="EMBL" id="APZ51883.1"/>
    </source>
</evidence>
<dbReference type="OrthoDB" id="9771846at2"/>
<dbReference type="GO" id="GO:0016740">
    <property type="term" value="F:transferase activity"/>
    <property type="evidence" value="ECO:0007669"/>
    <property type="project" value="UniProtKB-KW"/>
</dbReference>
<dbReference type="InterPro" id="IPR029044">
    <property type="entry name" value="Nucleotide-diphossugar_trans"/>
</dbReference>
<accession>A0A1P8UR54</accession>
<protein>
    <submittedName>
        <fullName evidence="1">Putative rhamnosyl transferase</fullName>
    </submittedName>
</protein>